<reference evidence="5" key="2">
    <citation type="submission" date="2023-05" db="EMBL/GenBank/DDBJ databases">
        <authorList>
            <consortium name="Lawrence Berkeley National Laboratory"/>
            <person name="Steindorff A."/>
            <person name="Hensen N."/>
            <person name="Bonometti L."/>
            <person name="Westerberg I."/>
            <person name="Brannstrom I.O."/>
            <person name="Guillou S."/>
            <person name="Cros-Aarteil S."/>
            <person name="Calhoun S."/>
            <person name="Haridas S."/>
            <person name="Kuo A."/>
            <person name="Mondo S."/>
            <person name="Pangilinan J."/>
            <person name="Riley R."/>
            <person name="Labutti K."/>
            <person name="Andreopoulos B."/>
            <person name="Lipzen A."/>
            <person name="Chen C."/>
            <person name="Yanf M."/>
            <person name="Daum C."/>
            <person name="Ng V."/>
            <person name="Clum A."/>
            <person name="Ohm R."/>
            <person name="Martin F."/>
            <person name="Silar P."/>
            <person name="Natvig D."/>
            <person name="Lalanne C."/>
            <person name="Gautier V."/>
            <person name="Ament-Velasquez S.L."/>
            <person name="Kruys A."/>
            <person name="Hutchinson M.I."/>
            <person name="Powell A.J."/>
            <person name="Barry K."/>
            <person name="Miller A.N."/>
            <person name="Grigoriev I.V."/>
            <person name="Debuchy R."/>
            <person name="Gladieux P."/>
            <person name="Thoren M.H."/>
            <person name="Johannesson H."/>
        </authorList>
    </citation>
    <scope>NUCLEOTIDE SEQUENCE</scope>
    <source>
        <strain evidence="5">CBS 359.72</strain>
    </source>
</reference>
<dbReference type="PIRSF" id="PIRSF007663">
    <property type="entry name" value="UCP007663"/>
    <property type="match status" value="1"/>
</dbReference>
<reference evidence="5" key="1">
    <citation type="journal article" date="2023" name="Mol. Phylogenet. Evol.">
        <title>Genome-scale phylogeny and comparative genomics of the fungal order Sordariales.</title>
        <authorList>
            <person name="Hensen N."/>
            <person name="Bonometti L."/>
            <person name="Westerberg I."/>
            <person name="Brannstrom I.O."/>
            <person name="Guillou S."/>
            <person name="Cros-Aarteil S."/>
            <person name="Calhoun S."/>
            <person name="Haridas S."/>
            <person name="Kuo A."/>
            <person name="Mondo S."/>
            <person name="Pangilinan J."/>
            <person name="Riley R."/>
            <person name="LaButti K."/>
            <person name="Andreopoulos B."/>
            <person name="Lipzen A."/>
            <person name="Chen C."/>
            <person name="Yan M."/>
            <person name="Daum C."/>
            <person name="Ng V."/>
            <person name="Clum A."/>
            <person name="Steindorff A."/>
            <person name="Ohm R.A."/>
            <person name="Martin F."/>
            <person name="Silar P."/>
            <person name="Natvig D.O."/>
            <person name="Lalanne C."/>
            <person name="Gautier V."/>
            <person name="Ament-Velasquez S.L."/>
            <person name="Kruys A."/>
            <person name="Hutchinson M.I."/>
            <person name="Powell A.J."/>
            <person name="Barry K."/>
            <person name="Miller A.N."/>
            <person name="Grigoriev I.V."/>
            <person name="Debuchy R."/>
            <person name="Gladieux P."/>
            <person name="Hiltunen Thoren M."/>
            <person name="Johannesson H."/>
        </authorList>
    </citation>
    <scope>NUCLEOTIDE SEQUENCE</scope>
    <source>
        <strain evidence="5">CBS 359.72</strain>
    </source>
</reference>
<dbReference type="Pfam" id="PF22124">
    <property type="entry name" value="Glyco_hydro_95_cat"/>
    <property type="match status" value="1"/>
</dbReference>
<dbReference type="InterPro" id="IPR054363">
    <property type="entry name" value="GH95_cat"/>
</dbReference>
<evidence type="ECO:0000259" key="4">
    <source>
        <dbReference type="Pfam" id="PF22124"/>
    </source>
</evidence>
<dbReference type="PANTHER" id="PTHR31084:SF0">
    <property type="entry name" value="ALPHA-L-FUCOSIDASE 2"/>
    <property type="match status" value="1"/>
</dbReference>
<organism evidence="5 6">
    <name type="scientific">Corynascus novoguineensis</name>
    <dbReference type="NCBI Taxonomy" id="1126955"/>
    <lineage>
        <taxon>Eukaryota</taxon>
        <taxon>Fungi</taxon>
        <taxon>Dikarya</taxon>
        <taxon>Ascomycota</taxon>
        <taxon>Pezizomycotina</taxon>
        <taxon>Sordariomycetes</taxon>
        <taxon>Sordariomycetidae</taxon>
        <taxon>Sordariales</taxon>
        <taxon>Chaetomiaceae</taxon>
        <taxon>Corynascus</taxon>
    </lineage>
</organism>
<accession>A0AAN7CS75</accession>
<evidence type="ECO:0000313" key="6">
    <source>
        <dbReference type="Proteomes" id="UP001303647"/>
    </source>
</evidence>
<dbReference type="Proteomes" id="UP001303647">
    <property type="component" value="Unassembled WGS sequence"/>
</dbReference>
<evidence type="ECO:0000256" key="1">
    <source>
        <dbReference type="SAM" id="SignalP"/>
    </source>
</evidence>
<feature type="chain" id="PRO_5042870383" evidence="1">
    <location>
        <begin position="19"/>
        <end position="819"/>
    </location>
</feature>
<dbReference type="InterPro" id="IPR049053">
    <property type="entry name" value="AFCA-like_C"/>
</dbReference>
<dbReference type="PANTHER" id="PTHR31084">
    <property type="entry name" value="ALPHA-L-FUCOSIDASE 2"/>
    <property type="match status" value="1"/>
</dbReference>
<dbReference type="InterPro" id="IPR027414">
    <property type="entry name" value="GH95_N_dom"/>
</dbReference>
<sequence length="819" mass="88375">MLVAVLVILGCAVADVAAAWDGSRFVWYTTDAGDNFKNGLPIGNGRLGAVVFGTGNEKLVLNENSVWSGPWTDRANPKSKDALQNIRESLISGDITGAGQAALDNMAGNPTSPRAYNPTVDLGVDLGHGFGISDYTRWLDTFEGTASVNYTYDGTSYSREYVASYPHGVLAFRLSADQPGKLNAKFSLSRSQWVLSQTASVNDGDGGHTVALSANSGQSSDAITFWSEARIVNSGGDVSSDGKTISITGADTIDVFFDAETSYRHPDGDAAQTEVKRKLDGAVTAGYSEVRSAAIEDFSSLMGRVKLDLGSSGSAGEQPVPTRMSNFKQDPDADPQLMTLMFNYGRHLLAASSRDTGPLSLPANLQGIWNDDYDPPWQSKYTININLEMNYWPALVTNLAETQKPVFDLLHVAIPRGQAVASTMYGCDRGFVLHHNTDLWGDAAPVDKGTPYTVWPMGAAWLAADAMEHYRFTRNKTFLAEVAWPVLREAARFYHCYLFEWESYWTTGPSLSPEHAFVVPQGMNTPGAGEGLDISPEMDNQLLHQLFTDVGEACALLDLGSSDDAETCTASTETYLPRIRPPAVHPSTGRIQEWRSPDYADTEPGHRHFSPLWGLYPGRQLATSPDLTAAAEAFLDHRIESGSGSTGWSRAWAVALYARMPGRADDAWRHAQALVATYLLGNLWNSDSGGDSVFQIDGNFGLVGGMAEMLVQSHETVAGSGNGTKNGEEEFVVHLLPALPGKVPDGRVDGLVARGGFVVQELVWEGGKFVRASVLARNGEVLRVKVQGESDGFAVDGESYDVDKGVETTTDAVYEITAI</sequence>
<protein>
    <submittedName>
        <fullName evidence="5">Glycoside hydrolase</fullName>
    </submittedName>
</protein>
<feature type="domain" description="Glycosyl hydrolase family 95 N-terminal" evidence="2">
    <location>
        <begin position="27"/>
        <end position="264"/>
    </location>
</feature>
<dbReference type="AlphaFoldDB" id="A0AAN7CS75"/>
<keyword evidence="1" id="KW-0732">Signal</keyword>
<evidence type="ECO:0000259" key="3">
    <source>
        <dbReference type="Pfam" id="PF21307"/>
    </source>
</evidence>
<dbReference type="GO" id="GO:0005975">
    <property type="term" value="P:carbohydrate metabolic process"/>
    <property type="evidence" value="ECO:0007669"/>
    <property type="project" value="InterPro"/>
</dbReference>
<dbReference type="InterPro" id="IPR008928">
    <property type="entry name" value="6-hairpin_glycosidase_sf"/>
</dbReference>
<evidence type="ECO:0000259" key="2">
    <source>
        <dbReference type="Pfam" id="PF14498"/>
    </source>
</evidence>
<name>A0AAN7CS75_9PEZI</name>
<gene>
    <name evidence="5" type="ORF">C7999DRAFT_14610</name>
</gene>
<comment type="caution">
    <text evidence="5">The sequence shown here is derived from an EMBL/GenBank/DDBJ whole genome shotgun (WGS) entry which is preliminary data.</text>
</comment>
<dbReference type="Pfam" id="PF14498">
    <property type="entry name" value="Glyco_hyd_65N_2"/>
    <property type="match status" value="1"/>
</dbReference>
<keyword evidence="5" id="KW-0378">Hydrolase</keyword>
<feature type="domain" description="Glycosyl hydrolase family 95 catalytic" evidence="4">
    <location>
        <begin position="286"/>
        <end position="710"/>
    </location>
</feature>
<dbReference type="GO" id="GO:0004560">
    <property type="term" value="F:alpha-L-fucosidase activity"/>
    <property type="evidence" value="ECO:0007669"/>
    <property type="project" value="InterPro"/>
</dbReference>
<dbReference type="Pfam" id="PF21307">
    <property type="entry name" value="Glyco_hydro_95_C"/>
    <property type="match status" value="1"/>
</dbReference>
<proteinExistence type="predicted"/>
<dbReference type="SUPFAM" id="SSF48208">
    <property type="entry name" value="Six-hairpin glycosidases"/>
    <property type="match status" value="1"/>
</dbReference>
<evidence type="ECO:0000313" key="5">
    <source>
        <dbReference type="EMBL" id="KAK4247359.1"/>
    </source>
</evidence>
<feature type="domain" description="Alpha fucosidase A-like C-terminal" evidence="3">
    <location>
        <begin position="732"/>
        <end position="802"/>
    </location>
</feature>
<keyword evidence="6" id="KW-1185">Reference proteome</keyword>
<feature type="signal peptide" evidence="1">
    <location>
        <begin position="1"/>
        <end position="18"/>
    </location>
</feature>
<dbReference type="InterPro" id="IPR016518">
    <property type="entry name" value="Alpha-L-fucosidase"/>
</dbReference>
<dbReference type="InterPro" id="IPR012341">
    <property type="entry name" value="6hp_glycosidase-like_sf"/>
</dbReference>
<dbReference type="Gene3D" id="1.50.10.10">
    <property type="match status" value="1"/>
</dbReference>
<dbReference type="EMBL" id="MU857655">
    <property type="protein sequence ID" value="KAK4247359.1"/>
    <property type="molecule type" value="Genomic_DNA"/>
</dbReference>